<dbReference type="STRING" id="246437.L9LAL8"/>
<comment type="similarity">
    <text evidence="2">Belongs to the TMEM186 family.</text>
</comment>
<dbReference type="AlphaFoldDB" id="L9LAL8"/>
<reference evidence="11" key="2">
    <citation type="journal article" date="2013" name="Nat. Commun.">
        <title>Genome of the Chinese tree shrew.</title>
        <authorList>
            <person name="Fan Y."/>
            <person name="Huang Z.Y."/>
            <person name="Cao C.C."/>
            <person name="Chen C.S."/>
            <person name="Chen Y.X."/>
            <person name="Fan D.D."/>
            <person name="He J."/>
            <person name="Hou H.L."/>
            <person name="Hu L."/>
            <person name="Hu X.T."/>
            <person name="Jiang X.T."/>
            <person name="Lai R."/>
            <person name="Lang Y.S."/>
            <person name="Liang B."/>
            <person name="Liao S.G."/>
            <person name="Mu D."/>
            <person name="Ma Y.Y."/>
            <person name="Niu Y.Y."/>
            <person name="Sun X.Q."/>
            <person name="Xia J.Q."/>
            <person name="Xiao J."/>
            <person name="Xiong Z.Q."/>
            <person name="Xu L."/>
            <person name="Yang L."/>
            <person name="Zhang Y."/>
            <person name="Zhao W."/>
            <person name="Zhao X.D."/>
            <person name="Zheng Y.T."/>
            <person name="Zhou J.M."/>
            <person name="Zhu Y.B."/>
            <person name="Zhang G.J."/>
            <person name="Wang J."/>
            <person name="Yao Y.G."/>
        </authorList>
    </citation>
    <scope>NUCLEOTIDE SEQUENCE [LARGE SCALE GENOMIC DNA]</scope>
</reference>
<dbReference type="eggNOG" id="ENOG502S11D">
    <property type="taxonomic scope" value="Eukaryota"/>
</dbReference>
<feature type="transmembrane region" description="Helical" evidence="9">
    <location>
        <begin position="114"/>
        <end position="138"/>
    </location>
</feature>
<sequence length="227" mass="26197">MIELHERNGVLSSFQAALLRAVLRSREPPLWGRPLHRLWCCSGQEDSKREVRSTWLTSKGNPPSTETEKFQMVYRFDAIRAFGYLSRLKVAQTALTVVALPPGIYWYSQGLITLNSLCLMSGVSGFALAMLCWMSYFFRRLVGILYVNESGTMLRVAHLTFWGWRQDTYCPVADVIPLTETKDQPRELFVQIQQYSGKQSFYLTLRYGRILDRARFTQVFGMLDSLK</sequence>
<reference evidence="11" key="1">
    <citation type="submission" date="2012-07" db="EMBL/GenBank/DDBJ databases">
        <title>Genome of the Chinese tree shrew, a rising model animal genetically related to primates.</title>
        <authorList>
            <person name="Zhang G."/>
            <person name="Fan Y."/>
            <person name="Yao Y."/>
            <person name="Huang Z."/>
        </authorList>
    </citation>
    <scope>NUCLEOTIDE SEQUENCE [LARGE SCALE GENOMIC DNA]</scope>
</reference>
<evidence type="ECO:0000256" key="1">
    <source>
        <dbReference type="ARBA" id="ARBA00004448"/>
    </source>
</evidence>
<dbReference type="InParanoid" id="L9LAL8"/>
<keyword evidence="7" id="KW-0496">Mitochondrion</keyword>
<evidence type="ECO:0000256" key="9">
    <source>
        <dbReference type="SAM" id="Phobius"/>
    </source>
</evidence>
<evidence type="ECO:0000256" key="3">
    <source>
        <dbReference type="ARBA" id="ARBA00014604"/>
    </source>
</evidence>
<dbReference type="FunCoup" id="L9LAL8">
    <property type="interactions" value="1818"/>
</dbReference>
<dbReference type="Proteomes" id="UP000011518">
    <property type="component" value="Unassembled WGS sequence"/>
</dbReference>
<organism evidence="10 11">
    <name type="scientific">Tupaia chinensis</name>
    <name type="common">Chinese tree shrew</name>
    <name type="synonym">Tupaia belangeri chinensis</name>
    <dbReference type="NCBI Taxonomy" id="246437"/>
    <lineage>
        <taxon>Eukaryota</taxon>
        <taxon>Metazoa</taxon>
        <taxon>Chordata</taxon>
        <taxon>Craniata</taxon>
        <taxon>Vertebrata</taxon>
        <taxon>Euteleostomi</taxon>
        <taxon>Mammalia</taxon>
        <taxon>Eutheria</taxon>
        <taxon>Euarchontoglires</taxon>
        <taxon>Scandentia</taxon>
        <taxon>Tupaiidae</taxon>
        <taxon>Tupaia</taxon>
    </lineage>
</organism>
<keyword evidence="11" id="KW-1185">Reference proteome</keyword>
<keyword evidence="8 9" id="KW-0472">Membrane</keyword>
<dbReference type="GO" id="GO:0005743">
    <property type="term" value="C:mitochondrial inner membrane"/>
    <property type="evidence" value="ECO:0007669"/>
    <property type="project" value="UniProtKB-SubCell"/>
</dbReference>
<evidence type="ECO:0000256" key="6">
    <source>
        <dbReference type="ARBA" id="ARBA00022989"/>
    </source>
</evidence>
<accession>L9LAL8</accession>
<evidence type="ECO:0000256" key="7">
    <source>
        <dbReference type="ARBA" id="ARBA00023128"/>
    </source>
</evidence>
<dbReference type="Pfam" id="PF06979">
    <property type="entry name" value="TMEM70"/>
    <property type="match status" value="1"/>
</dbReference>
<dbReference type="EMBL" id="KB320444">
    <property type="protein sequence ID" value="ELW72130.1"/>
    <property type="molecule type" value="Genomic_DNA"/>
</dbReference>
<evidence type="ECO:0000256" key="8">
    <source>
        <dbReference type="ARBA" id="ARBA00023136"/>
    </source>
</evidence>
<evidence type="ECO:0000256" key="4">
    <source>
        <dbReference type="ARBA" id="ARBA00022692"/>
    </source>
</evidence>
<gene>
    <name evidence="10" type="ORF">TREES_T100015560</name>
</gene>
<dbReference type="InterPro" id="IPR045325">
    <property type="entry name" value="TMEM70/TMEM186/TMEM223"/>
</dbReference>
<keyword evidence="6 9" id="KW-1133">Transmembrane helix</keyword>
<proteinExistence type="inferred from homology"/>
<evidence type="ECO:0000256" key="5">
    <source>
        <dbReference type="ARBA" id="ARBA00022792"/>
    </source>
</evidence>
<feature type="transmembrane region" description="Helical" evidence="9">
    <location>
        <begin position="90"/>
        <end position="108"/>
    </location>
</feature>
<protein>
    <recommendedName>
        <fullName evidence="3">Transmembrane protein 186</fullName>
    </recommendedName>
</protein>
<evidence type="ECO:0000313" key="11">
    <source>
        <dbReference type="Proteomes" id="UP000011518"/>
    </source>
</evidence>
<keyword evidence="4 9" id="KW-0812">Transmembrane</keyword>
<evidence type="ECO:0000256" key="2">
    <source>
        <dbReference type="ARBA" id="ARBA00007020"/>
    </source>
</evidence>
<keyword evidence="5" id="KW-0999">Mitochondrion inner membrane</keyword>
<name>L9LAL8_TUPCH</name>
<dbReference type="InterPro" id="IPR026571">
    <property type="entry name" value="Tmem186"/>
</dbReference>
<comment type="subcellular location">
    <subcellularLocation>
        <location evidence="1">Mitochondrion inner membrane</location>
        <topology evidence="1">Multi-pass membrane protein</topology>
    </subcellularLocation>
</comment>
<dbReference type="PANTHER" id="PTHR13603">
    <property type="entry name" value="TRANSMEMBRANE PROTEIN 186"/>
    <property type="match status" value="1"/>
</dbReference>
<evidence type="ECO:0000313" key="10">
    <source>
        <dbReference type="EMBL" id="ELW72130.1"/>
    </source>
</evidence>
<dbReference type="PANTHER" id="PTHR13603:SF1">
    <property type="entry name" value="TRANSMEMBRANE PROTEIN 186"/>
    <property type="match status" value="1"/>
</dbReference>